<accession>A1ZY03</accession>
<gene>
    <name evidence="2" type="ORF">M23134_05542</name>
</gene>
<dbReference type="AlphaFoldDB" id="A1ZY03"/>
<dbReference type="Pfam" id="PF21941">
    <property type="entry name" value="SMEK_N"/>
    <property type="match status" value="1"/>
</dbReference>
<organism evidence="2 3">
    <name type="scientific">Microscilla marina ATCC 23134</name>
    <dbReference type="NCBI Taxonomy" id="313606"/>
    <lineage>
        <taxon>Bacteria</taxon>
        <taxon>Pseudomonadati</taxon>
        <taxon>Bacteroidota</taxon>
        <taxon>Cytophagia</taxon>
        <taxon>Cytophagales</taxon>
        <taxon>Microscillaceae</taxon>
        <taxon>Microscilla</taxon>
    </lineage>
</organism>
<proteinExistence type="predicted"/>
<evidence type="ECO:0000313" key="2">
    <source>
        <dbReference type="EMBL" id="EAY24740.1"/>
    </source>
</evidence>
<keyword evidence="3" id="KW-1185">Reference proteome</keyword>
<dbReference type="OrthoDB" id="8440659at2"/>
<feature type="domain" description="SMEK" evidence="1">
    <location>
        <begin position="11"/>
        <end position="153"/>
    </location>
</feature>
<dbReference type="NCBIfam" id="NF033859">
    <property type="entry name" value="SMEK_N"/>
    <property type="match status" value="1"/>
</dbReference>
<protein>
    <recommendedName>
        <fullName evidence="1">SMEK domain-containing protein</fullName>
    </recommendedName>
</protein>
<dbReference type="InterPro" id="IPR047740">
    <property type="entry name" value="SMEK_dom"/>
</dbReference>
<dbReference type="EMBL" id="AAWS01000062">
    <property type="protein sequence ID" value="EAY24740.1"/>
    <property type="molecule type" value="Genomic_DNA"/>
</dbReference>
<comment type="caution">
    <text evidence="2">The sequence shown here is derived from an EMBL/GenBank/DDBJ whole genome shotgun (WGS) entry which is preliminary data.</text>
</comment>
<dbReference type="RefSeq" id="WP_002704231.1">
    <property type="nucleotide sequence ID" value="NZ_AAWS01000062.1"/>
</dbReference>
<evidence type="ECO:0000313" key="3">
    <source>
        <dbReference type="Proteomes" id="UP000004095"/>
    </source>
</evidence>
<name>A1ZY03_MICM2</name>
<dbReference type="eggNOG" id="COG3903">
    <property type="taxonomic scope" value="Bacteria"/>
</dbReference>
<dbReference type="Proteomes" id="UP000004095">
    <property type="component" value="Unassembled WGS sequence"/>
</dbReference>
<sequence>MSHNRDYYLKQISHQLAVYRVNIHQNSKGLNDYSYNTGAEYFYRDLLNTIYDWKLTNLNSQTKNAAAIDLGDKNAKVAIQITSDSSSNKVHETLKKFMEGQLYQDYERLIVLVITTKQNFPKADFEKNYNPNLFIFDKKTDIWGIEDLLKDINDCSIDALSKIHKLVIDELAPKRLLQPKQKKSKEEVTIIRLIEYLSSDGNYIEIEEEFIIDPKHKIYKRFSDHKEFIISEYSILYPTYFGALDNAKQTTGLDGIKAVKITNHLNIRSNQLLNKNDNNPKQALEEFNEILWNKIDSSEQYDREAIRFYLLNELVQCNIFPNSKQT</sequence>
<evidence type="ECO:0000259" key="1">
    <source>
        <dbReference type="Pfam" id="PF21941"/>
    </source>
</evidence>
<reference evidence="2 3" key="1">
    <citation type="submission" date="2007-01" db="EMBL/GenBank/DDBJ databases">
        <authorList>
            <person name="Haygood M."/>
            <person name="Podell S."/>
            <person name="Anderson C."/>
            <person name="Hopkinson B."/>
            <person name="Roe K."/>
            <person name="Barbeau K."/>
            <person name="Gaasterland T."/>
            <person name="Ferriera S."/>
            <person name="Johnson J."/>
            <person name="Kravitz S."/>
            <person name="Beeson K."/>
            <person name="Sutton G."/>
            <person name="Rogers Y.-H."/>
            <person name="Friedman R."/>
            <person name="Frazier M."/>
            <person name="Venter J.C."/>
        </authorList>
    </citation>
    <scope>NUCLEOTIDE SEQUENCE [LARGE SCALE GENOMIC DNA]</scope>
    <source>
        <strain evidence="2 3">ATCC 23134</strain>
    </source>
</reference>